<dbReference type="RefSeq" id="WP_238748266.1">
    <property type="nucleotide sequence ID" value="NZ_JAKOOW010000033.1"/>
</dbReference>
<protein>
    <submittedName>
        <fullName evidence="2">YqaJ viral recombinase family protein</fullName>
    </submittedName>
</protein>
<dbReference type="Gene3D" id="3.90.320.10">
    <property type="match status" value="1"/>
</dbReference>
<dbReference type="InterPro" id="IPR011335">
    <property type="entry name" value="Restrct_endonuc-II-like"/>
</dbReference>
<dbReference type="InterPro" id="IPR019080">
    <property type="entry name" value="YqaJ_viral_recombinase"/>
</dbReference>
<organism evidence="2 3">
    <name type="scientific">Kingella pumchi</name>
    <dbReference type="NCBI Taxonomy" id="2779506"/>
    <lineage>
        <taxon>Bacteria</taxon>
        <taxon>Pseudomonadati</taxon>
        <taxon>Pseudomonadota</taxon>
        <taxon>Betaproteobacteria</taxon>
        <taxon>Neisseriales</taxon>
        <taxon>Neisseriaceae</taxon>
        <taxon>Kingella</taxon>
    </lineage>
</organism>
<dbReference type="InterPro" id="IPR051703">
    <property type="entry name" value="NF-kappa-B_Signaling_Reg"/>
</dbReference>
<sequence>MQQRTEEWFAARCGKVTASRMKDIIAKSDTAAYRNYQAEIISERLSGRSAESYSSREMQRGTELEPKARAVYLLETGSDVSETGLILHPIIANSGASPDGLVDSDGLLEIKCPNTATHIDFLLHRQPKREYILQMQWQMACTGRLWCDFVSYDDRLPEPHAYACIRIMRDPETIERLEQAAADFLAEAEAIIKQLEQRP</sequence>
<dbReference type="EMBL" id="JAKOOW010000033">
    <property type="protein sequence ID" value="MCG6504734.1"/>
    <property type="molecule type" value="Genomic_DNA"/>
</dbReference>
<proteinExistence type="predicted"/>
<keyword evidence="3" id="KW-1185">Reference proteome</keyword>
<gene>
    <name evidence="2" type="ORF">MB824_09515</name>
</gene>
<accession>A0ABS9NPL4</accession>
<dbReference type="InterPro" id="IPR011604">
    <property type="entry name" value="PDDEXK-like_dom_sf"/>
</dbReference>
<evidence type="ECO:0000259" key="1">
    <source>
        <dbReference type="Pfam" id="PF09588"/>
    </source>
</evidence>
<feature type="domain" description="YqaJ viral recombinase" evidence="1">
    <location>
        <begin position="7"/>
        <end position="144"/>
    </location>
</feature>
<dbReference type="SUPFAM" id="SSF52980">
    <property type="entry name" value="Restriction endonuclease-like"/>
    <property type="match status" value="1"/>
</dbReference>
<dbReference type="CDD" id="cd22343">
    <property type="entry name" value="PDDEXK_lambda_exonuclease-like"/>
    <property type="match status" value="1"/>
</dbReference>
<dbReference type="NCBIfam" id="TIGR03033">
    <property type="entry name" value="phage_rel_nuc"/>
    <property type="match status" value="1"/>
</dbReference>
<dbReference type="PANTHER" id="PTHR46609:SF6">
    <property type="entry name" value="EXONUCLEASE, PHAGE-TYPE_RECB, C-TERMINAL DOMAIN-CONTAINING PROTEIN-RELATED"/>
    <property type="match status" value="1"/>
</dbReference>
<reference evidence="2 3" key="1">
    <citation type="submission" date="2022-02" db="EMBL/GenBank/DDBJ databases">
        <title>Genome sequence data of Kingella unionensis sp. nov. strain CICC 24913 (CCUG 75125).</title>
        <authorList>
            <person name="Xiao M."/>
        </authorList>
    </citation>
    <scope>NUCLEOTIDE SEQUENCE [LARGE SCALE GENOMIC DNA]</scope>
    <source>
        <strain evidence="2 3">CICC 24913</strain>
    </source>
</reference>
<comment type="caution">
    <text evidence="2">The sequence shown here is derived from an EMBL/GenBank/DDBJ whole genome shotgun (WGS) entry which is preliminary data.</text>
</comment>
<evidence type="ECO:0000313" key="3">
    <source>
        <dbReference type="Proteomes" id="UP001298424"/>
    </source>
</evidence>
<evidence type="ECO:0000313" key="2">
    <source>
        <dbReference type="EMBL" id="MCG6504734.1"/>
    </source>
</evidence>
<dbReference type="Proteomes" id="UP001298424">
    <property type="component" value="Unassembled WGS sequence"/>
</dbReference>
<dbReference type="InterPro" id="IPR017482">
    <property type="entry name" value="Lambda-type_endonuclease"/>
</dbReference>
<dbReference type="PANTHER" id="PTHR46609">
    <property type="entry name" value="EXONUCLEASE, PHAGE-TYPE/RECB, C-TERMINAL DOMAIN-CONTAINING PROTEIN"/>
    <property type="match status" value="1"/>
</dbReference>
<name>A0ABS9NPL4_9NEIS</name>
<dbReference type="Pfam" id="PF09588">
    <property type="entry name" value="YqaJ"/>
    <property type="match status" value="1"/>
</dbReference>